<keyword evidence="2" id="KW-1185">Reference proteome</keyword>
<sequence>MASESLLTQFPYDNIALLWGATRYLCQETPPKSRTEAFAMTTEWIAIASFYCVPFAMTGLDIHGSCMSIIEKVRIKIGAIEEWVRLQEIP</sequence>
<dbReference type="RefSeq" id="WP_283752067.1">
    <property type="nucleotide sequence ID" value="NZ_JAQOSP010000013.1"/>
</dbReference>
<protein>
    <submittedName>
        <fullName evidence="1">Uncharacterized protein</fullName>
    </submittedName>
</protein>
<organism evidence="1 2">
    <name type="scientific">Roseofilum acuticapitatum BLCC-M154</name>
    <dbReference type="NCBI Taxonomy" id="3022444"/>
    <lineage>
        <taxon>Bacteria</taxon>
        <taxon>Bacillati</taxon>
        <taxon>Cyanobacteriota</taxon>
        <taxon>Cyanophyceae</taxon>
        <taxon>Desertifilales</taxon>
        <taxon>Desertifilaceae</taxon>
        <taxon>Roseofilum</taxon>
        <taxon>Roseofilum acuticapitatum</taxon>
    </lineage>
</organism>
<comment type="caution">
    <text evidence="1">The sequence shown here is derived from an EMBL/GenBank/DDBJ whole genome shotgun (WGS) entry which is preliminary data.</text>
</comment>
<dbReference type="EMBL" id="JAQOSP010000013">
    <property type="protein sequence ID" value="MDJ1168303.1"/>
    <property type="molecule type" value="Genomic_DNA"/>
</dbReference>
<evidence type="ECO:0000313" key="2">
    <source>
        <dbReference type="Proteomes" id="UP001235303"/>
    </source>
</evidence>
<name>A0ABT7AN24_9CYAN</name>
<gene>
    <name evidence="1" type="ORF">PMG71_02560</name>
</gene>
<proteinExistence type="predicted"/>
<reference evidence="1 2" key="1">
    <citation type="submission" date="2023-01" db="EMBL/GenBank/DDBJ databases">
        <title>Novel diversity within Roseofilum (Cyanobacteria; Desertifilaceae) from marine benthic mats with descriptions of four novel species.</title>
        <authorList>
            <person name="Wang Y."/>
            <person name="Berthold D.E."/>
            <person name="Hu J."/>
            <person name="Lefler F.W."/>
            <person name="Laughinghouse H.D. IV."/>
        </authorList>
    </citation>
    <scope>NUCLEOTIDE SEQUENCE [LARGE SCALE GENOMIC DNA]</scope>
    <source>
        <strain evidence="1 2">BLCC-M154</strain>
    </source>
</reference>
<evidence type="ECO:0000313" key="1">
    <source>
        <dbReference type="EMBL" id="MDJ1168303.1"/>
    </source>
</evidence>
<dbReference type="Proteomes" id="UP001235303">
    <property type="component" value="Unassembled WGS sequence"/>
</dbReference>
<accession>A0ABT7AN24</accession>